<name>A0ABT9GJZ1_9GAMM</name>
<dbReference type="Proteomes" id="UP001242314">
    <property type="component" value="Unassembled WGS sequence"/>
</dbReference>
<sequence>MTNTRSAGVTLTLILFLLIPLQGCADMFGFFNKQDVTLSLPVKGRLLNNGEPQQGVKVTRELIYGDTYINEAISDNNGYFYFDNKTIRSSKPSNMFFNSSLLQSIYIKNKKDEDSILWYTTIPFTEEQALLSDILNNFECELSEEATTYDIPIKNTGQFYTVYTRCNINSLN</sequence>
<protein>
    <recommendedName>
        <fullName evidence="1">DUF6795 domain-containing protein</fullName>
    </recommendedName>
</protein>
<evidence type="ECO:0000259" key="1">
    <source>
        <dbReference type="Pfam" id="PF20598"/>
    </source>
</evidence>
<dbReference type="RefSeq" id="WP_039486585.1">
    <property type="nucleotide sequence ID" value="NZ_JASGWX010000018.1"/>
</dbReference>
<dbReference type="EMBL" id="JASGWX010000018">
    <property type="protein sequence ID" value="MDP4485864.1"/>
    <property type="molecule type" value="Genomic_DNA"/>
</dbReference>
<reference evidence="2 3" key="1">
    <citation type="submission" date="2023-04" db="EMBL/GenBank/DDBJ databases">
        <title>Novel Pseudoalteromonas species isolated from Pacific coral.</title>
        <authorList>
            <person name="Videau P."/>
            <person name="Shlafstein M.D."/>
            <person name="Oline D.K."/>
            <person name="Strangman W.K."/>
            <person name="Hahnke R.L."/>
            <person name="Saw J.H."/>
            <person name="Ushijima B."/>
        </authorList>
    </citation>
    <scope>NUCLEOTIDE SEQUENCE [LARGE SCALE GENOMIC DNA]</scope>
    <source>
        <strain evidence="2 3">LMG 14908</strain>
    </source>
</reference>
<proteinExistence type="predicted"/>
<gene>
    <name evidence="2" type="ORF">QDH73_17795</name>
</gene>
<organism evidence="2 3">
    <name type="scientific">Pseudoalteromonas distincta</name>
    <dbReference type="NCBI Taxonomy" id="77608"/>
    <lineage>
        <taxon>Bacteria</taxon>
        <taxon>Pseudomonadati</taxon>
        <taxon>Pseudomonadota</taxon>
        <taxon>Gammaproteobacteria</taxon>
        <taxon>Alteromonadales</taxon>
        <taxon>Pseudoalteromonadaceae</taxon>
        <taxon>Pseudoalteromonas</taxon>
    </lineage>
</organism>
<feature type="domain" description="DUF6795" evidence="1">
    <location>
        <begin position="42"/>
        <end position="145"/>
    </location>
</feature>
<accession>A0ABT9GJZ1</accession>
<evidence type="ECO:0000313" key="2">
    <source>
        <dbReference type="EMBL" id="MDP4485864.1"/>
    </source>
</evidence>
<evidence type="ECO:0000313" key="3">
    <source>
        <dbReference type="Proteomes" id="UP001242314"/>
    </source>
</evidence>
<dbReference type="InterPro" id="IPR046474">
    <property type="entry name" value="DUF6795"/>
</dbReference>
<comment type="caution">
    <text evidence="2">The sequence shown here is derived from an EMBL/GenBank/DDBJ whole genome shotgun (WGS) entry which is preliminary data.</text>
</comment>
<keyword evidence="3" id="KW-1185">Reference proteome</keyword>
<dbReference type="Pfam" id="PF20598">
    <property type="entry name" value="DUF6795"/>
    <property type="match status" value="1"/>
</dbReference>